<evidence type="ECO:0000256" key="5">
    <source>
        <dbReference type="ARBA" id="ARBA00023242"/>
    </source>
</evidence>
<evidence type="ECO:0000313" key="7">
    <source>
        <dbReference type="Proteomes" id="UP000694388"/>
    </source>
</evidence>
<keyword evidence="7" id="KW-1185">Reference proteome</keyword>
<dbReference type="PANTHER" id="PTHR21738:SF0">
    <property type="entry name" value="RIBOSOMAL RNA PROCESSING PROTEIN 36 HOMOLOG"/>
    <property type="match status" value="1"/>
</dbReference>
<keyword evidence="4" id="KW-0698">rRNA processing</keyword>
<comment type="similarity">
    <text evidence="2">Belongs to the RRP36 family.</text>
</comment>
<reference evidence="6" key="2">
    <citation type="submission" date="2025-09" db="UniProtKB">
        <authorList>
            <consortium name="Ensembl"/>
        </authorList>
    </citation>
    <scope>IDENTIFICATION</scope>
</reference>
<dbReference type="GO" id="GO:0000462">
    <property type="term" value="P:maturation of SSU-rRNA from tricistronic rRNA transcript (SSU-rRNA, 5.8S rRNA, LSU-rRNA)"/>
    <property type="evidence" value="ECO:0007669"/>
    <property type="project" value="TreeGrafter"/>
</dbReference>
<comment type="subcellular location">
    <subcellularLocation>
        <location evidence="1">Nucleus</location>
        <location evidence="1">Nucleolus</location>
    </subcellularLocation>
</comment>
<sequence length="255" mass="29063">MRTLIFLDKNILLASGDVIKPEGHCGLFPHVTSLNTISFRVVVTWRINCFFIGGKFVGMMQRKASRDSRSLWTGSKSVGTLKNAKESRCHIAGVQEVGGYEGGVDCEEDSYYEVNSHKSSSKQEGKRHVQDLYVNIPVHTTNNYRGNPSKNFEVESYKEDKGEEEYDKAQHGASSQVQMRPDLAEISFEDLQKLRERVGIRRYERMAFKQLRNTGKKKIPKRINKNRPVEISAKQPVSVLRQVASVKKQVLMVLR</sequence>
<accession>A0A8C4R9C3</accession>
<protein>
    <submittedName>
        <fullName evidence="6">Uncharacterized protein</fullName>
    </submittedName>
</protein>
<dbReference type="PANTHER" id="PTHR21738">
    <property type="entry name" value="RIBOSOMAL RNA PROCESSING PROTEIN 36 HOMOLOG"/>
    <property type="match status" value="1"/>
</dbReference>
<evidence type="ECO:0000256" key="1">
    <source>
        <dbReference type="ARBA" id="ARBA00004604"/>
    </source>
</evidence>
<evidence type="ECO:0000256" key="2">
    <source>
        <dbReference type="ARBA" id="ARBA00009418"/>
    </source>
</evidence>
<name>A0A8C4R9C3_EPTBU</name>
<dbReference type="InterPro" id="IPR009292">
    <property type="entry name" value="RRP36"/>
</dbReference>
<evidence type="ECO:0000256" key="4">
    <source>
        <dbReference type="ARBA" id="ARBA00022552"/>
    </source>
</evidence>
<dbReference type="Ensembl" id="ENSEBUT00000027878.1">
    <property type="protein sequence ID" value="ENSEBUP00000027302.1"/>
    <property type="gene ID" value="ENSEBUG00000016731.1"/>
</dbReference>
<keyword evidence="3" id="KW-0690">Ribosome biogenesis</keyword>
<dbReference type="Proteomes" id="UP000694388">
    <property type="component" value="Unplaced"/>
</dbReference>
<evidence type="ECO:0000256" key="3">
    <source>
        <dbReference type="ARBA" id="ARBA00022517"/>
    </source>
</evidence>
<proteinExistence type="inferred from homology"/>
<dbReference type="AlphaFoldDB" id="A0A8C4R9C3"/>
<dbReference type="GO" id="GO:0005730">
    <property type="term" value="C:nucleolus"/>
    <property type="evidence" value="ECO:0007669"/>
    <property type="project" value="UniProtKB-SubCell"/>
</dbReference>
<evidence type="ECO:0000313" key="6">
    <source>
        <dbReference type="Ensembl" id="ENSEBUP00000027302.1"/>
    </source>
</evidence>
<keyword evidence="5" id="KW-0539">Nucleus</keyword>
<dbReference type="GO" id="GO:0030686">
    <property type="term" value="C:90S preribosome"/>
    <property type="evidence" value="ECO:0007669"/>
    <property type="project" value="TreeGrafter"/>
</dbReference>
<organism evidence="6 7">
    <name type="scientific">Eptatretus burgeri</name>
    <name type="common">Inshore hagfish</name>
    <dbReference type="NCBI Taxonomy" id="7764"/>
    <lineage>
        <taxon>Eukaryota</taxon>
        <taxon>Metazoa</taxon>
        <taxon>Chordata</taxon>
        <taxon>Craniata</taxon>
        <taxon>Vertebrata</taxon>
        <taxon>Cyclostomata</taxon>
        <taxon>Myxini</taxon>
        <taxon>Myxiniformes</taxon>
        <taxon>Myxinidae</taxon>
        <taxon>Eptatretinae</taxon>
        <taxon>Eptatretus</taxon>
    </lineage>
</organism>
<reference evidence="6" key="1">
    <citation type="submission" date="2025-08" db="UniProtKB">
        <authorList>
            <consortium name="Ensembl"/>
        </authorList>
    </citation>
    <scope>IDENTIFICATION</scope>
</reference>